<comment type="subcellular location">
    <subcellularLocation>
        <location evidence="1">Cell membrane</location>
        <topology evidence="1">Single-pass membrane protein</topology>
    </subcellularLocation>
</comment>
<keyword evidence="6" id="KW-0653">Protein transport</keyword>
<feature type="transmembrane region" description="Helical" evidence="10">
    <location>
        <begin position="6"/>
        <end position="23"/>
    </location>
</feature>
<dbReference type="Proteomes" id="UP000440004">
    <property type="component" value="Unassembled WGS sequence"/>
</dbReference>
<dbReference type="PANTHER" id="PTHR33909:SF1">
    <property type="entry name" value="SEC TRANSLOCON ACCESSORY COMPLEX SUBUNIT YAJC"/>
    <property type="match status" value="1"/>
</dbReference>
<dbReference type="RefSeq" id="WP_152801144.1">
    <property type="nucleotide sequence ID" value="NZ_WHNX01000002.1"/>
</dbReference>
<keyword evidence="5 10" id="KW-0812">Transmembrane</keyword>
<evidence type="ECO:0000256" key="3">
    <source>
        <dbReference type="ARBA" id="ARBA00022448"/>
    </source>
</evidence>
<evidence type="ECO:0000256" key="4">
    <source>
        <dbReference type="ARBA" id="ARBA00022475"/>
    </source>
</evidence>
<dbReference type="EMBL" id="WHNX01000002">
    <property type="protein sequence ID" value="MPW24556.1"/>
    <property type="molecule type" value="Genomic_DNA"/>
</dbReference>
<keyword evidence="3" id="KW-0813">Transport</keyword>
<organism evidence="11 12">
    <name type="scientific">Alkalibaculum sporogenes</name>
    <dbReference type="NCBI Taxonomy" id="2655001"/>
    <lineage>
        <taxon>Bacteria</taxon>
        <taxon>Bacillati</taxon>
        <taxon>Bacillota</taxon>
        <taxon>Clostridia</taxon>
        <taxon>Eubacteriales</taxon>
        <taxon>Eubacteriaceae</taxon>
        <taxon>Alkalibaculum</taxon>
    </lineage>
</organism>
<name>A0A6A7K520_9FIRM</name>
<proteinExistence type="inferred from homology"/>
<evidence type="ECO:0000313" key="11">
    <source>
        <dbReference type="EMBL" id="MPW24556.1"/>
    </source>
</evidence>
<dbReference type="GO" id="GO:0005886">
    <property type="term" value="C:plasma membrane"/>
    <property type="evidence" value="ECO:0007669"/>
    <property type="project" value="UniProtKB-SubCell"/>
</dbReference>
<dbReference type="PRINTS" id="PR01853">
    <property type="entry name" value="YAJCTRNLCASE"/>
</dbReference>
<keyword evidence="12" id="KW-1185">Reference proteome</keyword>
<evidence type="ECO:0000256" key="6">
    <source>
        <dbReference type="ARBA" id="ARBA00022927"/>
    </source>
</evidence>
<evidence type="ECO:0000313" key="12">
    <source>
        <dbReference type="Proteomes" id="UP000440004"/>
    </source>
</evidence>
<evidence type="ECO:0000256" key="9">
    <source>
        <dbReference type="ARBA" id="ARBA00023136"/>
    </source>
</evidence>
<gene>
    <name evidence="11" type="primary">yajC</name>
    <name evidence="11" type="ORF">GC105_01950</name>
</gene>
<dbReference type="NCBIfam" id="TIGR00739">
    <property type="entry name" value="yajC"/>
    <property type="match status" value="1"/>
</dbReference>
<dbReference type="GO" id="GO:0015031">
    <property type="term" value="P:protein transport"/>
    <property type="evidence" value="ECO:0007669"/>
    <property type="project" value="UniProtKB-KW"/>
</dbReference>
<comment type="caution">
    <text evidence="11">The sequence shown here is derived from an EMBL/GenBank/DDBJ whole genome shotgun (WGS) entry which is preliminary data.</text>
</comment>
<keyword evidence="8" id="KW-0811">Translocation</keyword>
<protein>
    <submittedName>
        <fullName evidence="11">Preprotein translocase subunit YajC</fullName>
    </submittedName>
</protein>
<keyword evidence="7 10" id="KW-1133">Transmembrane helix</keyword>
<accession>A0A6A7K520</accession>
<evidence type="ECO:0000256" key="1">
    <source>
        <dbReference type="ARBA" id="ARBA00004162"/>
    </source>
</evidence>
<reference evidence="11 12" key="1">
    <citation type="submission" date="2019-10" db="EMBL/GenBank/DDBJ databases">
        <title>Alkalibaculum tamaniensis sp.nov., a new alkaliphilic acetogen, isolated on methoxylated aromatics from a mud volcano.</title>
        <authorList>
            <person name="Khomyakova M.A."/>
            <person name="Merkel A.Y."/>
            <person name="Bonch-Osmolovskaya E.A."/>
            <person name="Slobodkin A.I."/>
        </authorList>
    </citation>
    <scope>NUCLEOTIDE SEQUENCE [LARGE SCALE GENOMIC DNA]</scope>
    <source>
        <strain evidence="11 12">M08DMB</strain>
    </source>
</reference>
<dbReference type="InterPro" id="IPR003849">
    <property type="entry name" value="Preprotein_translocase_YajC"/>
</dbReference>
<evidence type="ECO:0000256" key="2">
    <source>
        <dbReference type="ARBA" id="ARBA00006742"/>
    </source>
</evidence>
<dbReference type="Pfam" id="PF02699">
    <property type="entry name" value="YajC"/>
    <property type="match status" value="1"/>
</dbReference>
<keyword evidence="4" id="KW-1003">Cell membrane</keyword>
<dbReference type="SMART" id="SM01323">
    <property type="entry name" value="YajC"/>
    <property type="match status" value="1"/>
</dbReference>
<evidence type="ECO:0000256" key="5">
    <source>
        <dbReference type="ARBA" id="ARBA00022692"/>
    </source>
</evidence>
<sequence length="102" mass="11993">MMENLYTFIPLIFVFVFFYFFIIRPQNKQQKKIQNMRNSLQKGDKIVTIGGFYGKVLNFKDDAITLELKPDNVKVQITKAAVAEVLNREEELETNKKDNKED</sequence>
<evidence type="ECO:0000256" key="8">
    <source>
        <dbReference type="ARBA" id="ARBA00023010"/>
    </source>
</evidence>
<dbReference type="PANTHER" id="PTHR33909">
    <property type="entry name" value="SEC TRANSLOCON ACCESSORY COMPLEX SUBUNIT YAJC"/>
    <property type="match status" value="1"/>
</dbReference>
<evidence type="ECO:0000256" key="7">
    <source>
        <dbReference type="ARBA" id="ARBA00022989"/>
    </source>
</evidence>
<evidence type="ECO:0000256" key="10">
    <source>
        <dbReference type="SAM" id="Phobius"/>
    </source>
</evidence>
<comment type="similarity">
    <text evidence="2">Belongs to the YajC family.</text>
</comment>
<keyword evidence="9 10" id="KW-0472">Membrane</keyword>
<dbReference type="AlphaFoldDB" id="A0A6A7K520"/>